<protein>
    <recommendedName>
        <fullName evidence="3">NACHT-NTPase and P-loop NTPases N-terminal domain-containing protein</fullName>
    </recommendedName>
</protein>
<name>A0ABR1P5Q3_DIAER</name>
<reference evidence="1 2" key="1">
    <citation type="submission" date="2024-02" db="EMBL/GenBank/DDBJ databases">
        <title>De novo assembly and annotation of 12 fungi associated with fruit tree decline syndrome in Ontario, Canada.</title>
        <authorList>
            <person name="Sulman M."/>
            <person name="Ellouze W."/>
            <person name="Ilyukhin E."/>
        </authorList>
    </citation>
    <scope>NUCLEOTIDE SEQUENCE [LARGE SCALE GENOMIC DNA]</scope>
    <source>
        <strain evidence="1 2">M169</strain>
    </source>
</reference>
<evidence type="ECO:0000313" key="2">
    <source>
        <dbReference type="Proteomes" id="UP001430848"/>
    </source>
</evidence>
<dbReference type="PANTHER" id="PTHR38886">
    <property type="entry name" value="SESA DOMAIN-CONTAINING PROTEIN"/>
    <property type="match status" value="1"/>
</dbReference>
<sequence>MSLASPLSIGDAILLATIAYDVGKAFSSGAKSAPAEFAEVQSLLFSIGNALDLVGKTCQGQTRQDVPEETAAKLEGILRNCQTVLKSLELFVDKYSVLDSSQASNSGPKGARVWRKDILKNFKKLTWTTEGKGINELKQTLTAHVQALNLAVTAMNGMKQTITHDDVSDTRVHIEAMRVKLDEIHKWYEENLKLT</sequence>
<evidence type="ECO:0008006" key="3">
    <source>
        <dbReference type="Google" id="ProtNLM"/>
    </source>
</evidence>
<proteinExistence type="predicted"/>
<accession>A0ABR1P5Q3</accession>
<dbReference type="EMBL" id="JAKNSF020000039">
    <property type="protein sequence ID" value="KAK7727173.1"/>
    <property type="molecule type" value="Genomic_DNA"/>
</dbReference>
<keyword evidence="2" id="KW-1185">Reference proteome</keyword>
<gene>
    <name evidence="1" type="ORF">SLS63_007224</name>
</gene>
<dbReference type="PANTHER" id="PTHR38886:SF1">
    <property type="entry name" value="NACHT-NTPASE AND P-LOOP NTPASES N-TERMINAL DOMAIN-CONTAINING PROTEIN"/>
    <property type="match status" value="1"/>
</dbReference>
<organism evidence="1 2">
    <name type="scientific">Diaporthe eres</name>
    <name type="common">Phomopsis oblonga</name>
    <dbReference type="NCBI Taxonomy" id="83184"/>
    <lineage>
        <taxon>Eukaryota</taxon>
        <taxon>Fungi</taxon>
        <taxon>Dikarya</taxon>
        <taxon>Ascomycota</taxon>
        <taxon>Pezizomycotina</taxon>
        <taxon>Sordariomycetes</taxon>
        <taxon>Sordariomycetidae</taxon>
        <taxon>Diaporthales</taxon>
        <taxon>Diaporthaceae</taxon>
        <taxon>Diaporthe</taxon>
        <taxon>Diaporthe eres species complex</taxon>
    </lineage>
</organism>
<comment type="caution">
    <text evidence="1">The sequence shown here is derived from an EMBL/GenBank/DDBJ whole genome shotgun (WGS) entry which is preliminary data.</text>
</comment>
<evidence type="ECO:0000313" key="1">
    <source>
        <dbReference type="EMBL" id="KAK7727173.1"/>
    </source>
</evidence>
<dbReference type="Proteomes" id="UP001430848">
    <property type="component" value="Unassembled WGS sequence"/>
</dbReference>